<comment type="caution">
    <text evidence="1">The sequence shown here is derived from an EMBL/GenBank/DDBJ whole genome shotgun (WGS) entry which is preliminary data.</text>
</comment>
<protein>
    <submittedName>
        <fullName evidence="1">Uncharacterized protein</fullName>
    </submittedName>
</protein>
<dbReference type="Proteomes" id="UP000561726">
    <property type="component" value="Unassembled WGS sequence"/>
</dbReference>
<sequence length="64" mass="6934">MQMFHNNSTACDNHPTMGMIGFDIVCAIMRSGSRMQSYLVNDLCKTISAKSNSTVSRSAFALAA</sequence>
<dbReference type="AlphaFoldDB" id="A0A7W8ZX18"/>
<evidence type="ECO:0000313" key="1">
    <source>
        <dbReference type="EMBL" id="MBB5641761.1"/>
    </source>
</evidence>
<reference evidence="1 2" key="1">
    <citation type="submission" date="2020-08" db="EMBL/GenBank/DDBJ databases">
        <title>Sequencing the genomes of 1000 actinobacteria strains.</title>
        <authorList>
            <person name="Klenk H.-P."/>
        </authorList>
    </citation>
    <scope>NUCLEOTIDE SEQUENCE [LARGE SCALE GENOMIC DNA]</scope>
    <source>
        <strain evidence="1 2">DSM 21065</strain>
    </source>
</reference>
<accession>A0A7W8ZX18</accession>
<evidence type="ECO:0000313" key="2">
    <source>
        <dbReference type="Proteomes" id="UP000561726"/>
    </source>
</evidence>
<gene>
    <name evidence="1" type="ORF">BJ997_002309</name>
</gene>
<name>A0A7W8ZX18_9MICO</name>
<dbReference type="EMBL" id="JACHBQ010000001">
    <property type="protein sequence ID" value="MBB5641761.1"/>
    <property type="molecule type" value="Genomic_DNA"/>
</dbReference>
<organism evidence="1 2">
    <name type="scientific">Cryobacterium roopkundense</name>
    <dbReference type="NCBI Taxonomy" id="1001240"/>
    <lineage>
        <taxon>Bacteria</taxon>
        <taxon>Bacillati</taxon>
        <taxon>Actinomycetota</taxon>
        <taxon>Actinomycetes</taxon>
        <taxon>Micrococcales</taxon>
        <taxon>Microbacteriaceae</taxon>
        <taxon>Cryobacterium</taxon>
    </lineage>
</organism>
<proteinExistence type="predicted"/>